<dbReference type="EMBL" id="FQWO01000010">
    <property type="protein sequence ID" value="SHH28865.1"/>
    <property type="molecule type" value="Genomic_DNA"/>
</dbReference>
<feature type="domain" description="Type I restriction enzyme R protein N-terminal" evidence="1">
    <location>
        <begin position="2"/>
        <end position="105"/>
    </location>
</feature>
<dbReference type="OrthoDB" id="7033509at2"/>
<evidence type="ECO:0000313" key="4">
    <source>
        <dbReference type="Proteomes" id="UP000184384"/>
    </source>
</evidence>
<accession>A0A1M5RRG6</accession>
<evidence type="ECO:0000313" key="3">
    <source>
        <dbReference type="EMBL" id="SHH28865.1"/>
    </source>
</evidence>
<reference evidence="2 5" key="3">
    <citation type="submission" date="2018-03" db="EMBL/GenBank/DDBJ databases">
        <title>Genomic Encyclopedia of Archaeal and Bacterial Type Strains, Phase II (KMG-II): from individual species to whole genera.</title>
        <authorList>
            <person name="Goeker M."/>
        </authorList>
    </citation>
    <scope>NUCLEOTIDE SEQUENCE [LARGE SCALE GENOMIC DNA]</scope>
    <source>
        <strain evidence="2 5">DSM 17797</strain>
    </source>
</reference>
<dbReference type="Pfam" id="PF13588">
    <property type="entry name" value="HSDR_N_2"/>
    <property type="match status" value="1"/>
</dbReference>
<dbReference type="Gene3D" id="3.90.1570.30">
    <property type="match status" value="1"/>
</dbReference>
<organism evidence="3 4">
    <name type="scientific">Flavobacterium granuli</name>
    <dbReference type="NCBI Taxonomy" id="280093"/>
    <lineage>
        <taxon>Bacteria</taxon>
        <taxon>Pseudomonadati</taxon>
        <taxon>Bacteroidota</taxon>
        <taxon>Flavobacteriia</taxon>
        <taxon>Flavobacteriales</taxon>
        <taxon>Flavobacteriaceae</taxon>
        <taxon>Flavobacterium</taxon>
    </lineage>
</organism>
<dbReference type="AlphaFoldDB" id="A0A1M5RRG6"/>
<dbReference type="Proteomes" id="UP000184384">
    <property type="component" value="Unassembled WGS sequence"/>
</dbReference>
<dbReference type="InterPro" id="IPR027417">
    <property type="entry name" value="P-loop_NTPase"/>
</dbReference>
<sequence>MNEEDIRGKLLLPYIKDLGFDVSEISLEHAFSIRLGKKKHVTGRSDILCKRHNKNLFVIELKNDSIPITQDDIDQGISYARLLLDDIAPFTIVTNGKITRIFDSVSREELSGKISGQSSFWKNGYVLSTEEEIRIRYEALKNFISLSPENLKVFCESQVRDRMGQIIGSIDSPFSKFVKELYVQRKELQIVFEDFINSDESIFGLVGAAGVGKTNAICSLALQKLENTFVFFYNAAILNSPLECISQDLNIAFSSRTETDIVLKKLDELGRYANKNVLIFIDAIDECTNQNITHELSEMALVAKNSDRVKIIISCKSNIWNTILKIKNKPTHLYDELSKSHNRISSLENNPGFLLTDFTDEELNSVLPLYQNEFGFKGVISSSLLKELRNGFFLKIFSEVYCGKLIPEKINDKELIKKYLKQSLEETTIGLLSSLRTLSAIGNIILNHEYTSLEAYKDEGLDVNHILEKLNFSLDENIPEDLFTRNILIKSNNEDSYNISFYYSKIRDYIICFHSYRLDKLTNDEFYTVLCDFYQNHIGKSALDFYIENASSSHLNVLIKFKKDKALSYVLGYNLYLEDNFNKFKNKFDPQTNGNIGIVMPKDLINNDGYGLFPLDSKSNDITAYEDLSFDAPYETNTILQMGVETIYGSNTSLFVKDQSTVIKNNIFKQLKKTIEKGRISVYNSDTLLLEQVSVILYYYYKKLDYEFSIEEYYLPRFKSIYPIDLKDLNLRINKFKLTEFYRYEPMEQNLINEIVENALKENRKIPEYNTTGDVPPFEELSKIVDILLERGYDQIKEHYLPLPDASIIETKKFYEQNRKNYINQIRMVQYSESQAKLYITEFFKHLEICYKEFVEYCFPTFKDEFPFYTAIPHEYIFYMKESDVLKWGTFGYRPSQTGKFEIYFKDTSKSGEAFGKESLKCLRTFSLDAILCVNDYARYPVQTVDKINTSKVDEYCVIRNWIYKFLEDDMKKLFKENDD</sequence>
<evidence type="ECO:0000313" key="2">
    <source>
        <dbReference type="EMBL" id="PRZ22776.1"/>
    </source>
</evidence>
<reference evidence="4" key="2">
    <citation type="submission" date="2016-11" db="EMBL/GenBank/DDBJ databases">
        <authorList>
            <person name="Varghese N."/>
            <person name="Submissions S."/>
        </authorList>
    </citation>
    <scope>NUCLEOTIDE SEQUENCE [LARGE SCALE GENOMIC DNA]</scope>
    <source>
        <strain evidence="4">DSM 19729</strain>
    </source>
</reference>
<dbReference type="Proteomes" id="UP000237771">
    <property type="component" value="Unassembled WGS sequence"/>
</dbReference>
<dbReference type="RefSeq" id="WP_072945020.1">
    <property type="nucleotide sequence ID" value="NZ_FQWO01000010.1"/>
</dbReference>
<keyword evidence="5" id="KW-1185">Reference proteome</keyword>
<evidence type="ECO:0000313" key="5">
    <source>
        <dbReference type="Proteomes" id="UP000237771"/>
    </source>
</evidence>
<evidence type="ECO:0000259" key="1">
    <source>
        <dbReference type="Pfam" id="PF13588"/>
    </source>
</evidence>
<gene>
    <name evidence="2" type="ORF">BC624_10624</name>
    <name evidence="3" type="ORF">SAMN05443373_11098</name>
</gene>
<dbReference type="STRING" id="280093.SAMN05443373_11098"/>
<dbReference type="EMBL" id="PVUB01000006">
    <property type="protein sequence ID" value="PRZ22776.1"/>
    <property type="molecule type" value="Genomic_DNA"/>
</dbReference>
<protein>
    <submittedName>
        <fullName evidence="2">Type I restriction and modification enzyme subunit R-like protein</fullName>
    </submittedName>
    <submittedName>
        <fullName evidence="3">Type I restriction enzyme R protein N terminus (HSDR_N)</fullName>
    </submittedName>
</protein>
<proteinExistence type="predicted"/>
<reference evidence="3" key="1">
    <citation type="submission" date="2016-11" db="EMBL/GenBank/DDBJ databases">
        <authorList>
            <person name="Jaros S."/>
            <person name="Januszkiewicz K."/>
            <person name="Wedrychowicz H."/>
        </authorList>
    </citation>
    <scope>NUCLEOTIDE SEQUENCE [LARGE SCALE GENOMIC DNA]</scope>
    <source>
        <strain evidence="3">DSM 19729</strain>
    </source>
</reference>
<dbReference type="SUPFAM" id="SSF52540">
    <property type="entry name" value="P-loop containing nucleoside triphosphate hydrolases"/>
    <property type="match status" value="1"/>
</dbReference>
<dbReference type="Gene3D" id="3.40.50.300">
    <property type="entry name" value="P-loop containing nucleotide triphosphate hydrolases"/>
    <property type="match status" value="1"/>
</dbReference>
<name>A0A1M5RRG6_9FLAO</name>
<dbReference type="InterPro" id="IPR029464">
    <property type="entry name" value="HSDR_N"/>
</dbReference>